<sequence length="219" mass="23040">MRALIFGCLLIGAACAAKAQTVPDLYAKIRLAGFEAPIELRRSGDKTRIDLNAAGVQQTYIVDQERGILVNLIVTNGRRLALVFPADRGAALLPLPIDMASMEARGAVLKPMGASLLAGQPCRLIEFSGYLNQSGVICVNAAGLILQMTQKGRNAALFQVSSLTTGAQDAKWFSIPPDYQTVALPGVGGAAERYGSEDAAGKPGAPSDKAPVKSPFRTK</sequence>
<keyword evidence="2" id="KW-0732">Signal</keyword>
<feature type="region of interest" description="Disordered" evidence="1">
    <location>
        <begin position="193"/>
        <end position="219"/>
    </location>
</feature>
<dbReference type="EMBL" id="JAQQKX010000001">
    <property type="protein sequence ID" value="MDC7681790.1"/>
    <property type="molecule type" value="Genomic_DNA"/>
</dbReference>
<dbReference type="PROSITE" id="PS51257">
    <property type="entry name" value="PROKAR_LIPOPROTEIN"/>
    <property type="match status" value="1"/>
</dbReference>
<reference evidence="3 4" key="1">
    <citation type="submission" date="2023-01" db="EMBL/GenBank/DDBJ databases">
        <title>Novel species of the genus Asticcacaulis isolated from rivers.</title>
        <authorList>
            <person name="Lu H."/>
        </authorList>
    </citation>
    <scope>NUCLEOTIDE SEQUENCE [LARGE SCALE GENOMIC DNA]</scope>
    <source>
        <strain evidence="3 4">BYS171W</strain>
    </source>
</reference>
<evidence type="ECO:0000313" key="3">
    <source>
        <dbReference type="EMBL" id="MDC7681790.1"/>
    </source>
</evidence>
<organism evidence="3 4">
    <name type="scientific">Asticcacaulis aquaticus</name>
    <dbReference type="NCBI Taxonomy" id="2984212"/>
    <lineage>
        <taxon>Bacteria</taxon>
        <taxon>Pseudomonadati</taxon>
        <taxon>Pseudomonadota</taxon>
        <taxon>Alphaproteobacteria</taxon>
        <taxon>Caulobacterales</taxon>
        <taxon>Caulobacteraceae</taxon>
        <taxon>Asticcacaulis</taxon>
    </lineage>
</organism>
<gene>
    <name evidence="3" type="ORF">PQU92_00770</name>
</gene>
<protein>
    <recommendedName>
        <fullName evidence="5">DUF4412 domain-containing protein</fullName>
    </recommendedName>
</protein>
<evidence type="ECO:0008006" key="5">
    <source>
        <dbReference type="Google" id="ProtNLM"/>
    </source>
</evidence>
<feature type="signal peptide" evidence="2">
    <location>
        <begin position="1"/>
        <end position="19"/>
    </location>
</feature>
<evidence type="ECO:0000256" key="2">
    <source>
        <dbReference type="SAM" id="SignalP"/>
    </source>
</evidence>
<name>A0ABT5HP11_9CAUL</name>
<comment type="caution">
    <text evidence="3">The sequence shown here is derived from an EMBL/GenBank/DDBJ whole genome shotgun (WGS) entry which is preliminary data.</text>
</comment>
<feature type="chain" id="PRO_5046429799" description="DUF4412 domain-containing protein" evidence="2">
    <location>
        <begin position="20"/>
        <end position="219"/>
    </location>
</feature>
<dbReference type="Proteomes" id="UP001214854">
    <property type="component" value="Unassembled WGS sequence"/>
</dbReference>
<evidence type="ECO:0000256" key="1">
    <source>
        <dbReference type="SAM" id="MobiDB-lite"/>
    </source>
</evidence>
<evidence type="ECO:0000313" key="4">
    <source>
        <dbReference type="Proteomes" id="UP001214854"/>
    </source>
</evidence>
<dbReference type="RefSeq" id="WP_272746311.1">
    <property type="nucleotide sequence ID" value="NZ_JAQQKX010000001.1"/>
</dbReference>
<keyword evidence="4" id="KW-1185">Reference proteome</keyword>
<proteinExistence type="predicted"/>
<accession>A0ABT5HP11</accession>